<dbReference type="Gene3D" id="2.40.50.100">
    <property type="match status" value="1"/>
</dbReference>
<dbReference type="SUPFAM" id="SSF52777">
    <property type="entry name" value="CoA-dependent acyltransferases"/>
    <property type="match status" value="1"/>
</dbReference>
<feature type="domain" description="Peripheral subunit-binding (PSBD)" evidence="9">
    <location>
        <begin position="120"/>
        <end position="157"/>
    </location>
</feature>
<dbReference type="SUPFAM" id="SSF51230">
    <property type="entry name" value="Single hybrid motif"/>
    <property type="match status" value="1"/>
</dbReference>
<dbReference type="InterPro" id="IPR023213">
    <property type="entry name" value="CAT-like_dom_sf"/>
</dbReference>
<dbReference type="InterPro" id="IPR004167">
    <property type="entry name" value="PSBD"/>
</dbReference>
<keyword evidence="4 6" id="KW-0450">Lipoyl</keyword>
<name>A0A212JI67_9DELT</name>
<comment type="cofactor">
    <cofactor evidence="1 6">
        <name>(R)-lipoate</name>
        <dbReference type="ChEBI" id="CHEBI:83088"/>
    </cofactor>
</comment>
<evidence type="ECO:0000313" key="10">
    <source>
        <dbReference type="EMBL" id="SBV99153.1"/>
    </source>
</evidence>
<evidence type="ECO:0000256" key="5">
    <source>
        <dbReference type="ARBA" id="ARBA00023315"/>
    </source>
</evidence>
<dbReference type="PROSITE" id="PS51826">
    <property type="entry name" value="PSBD"/>
    <property type="match status" value="2"/>
</dbReference>
<dbReference type="Pfam" id="PF00364">
    <property type="entry name" value="Biotin_lipoyl"/>
    <property type="match status" value="1"/>
</dbReference>
<evidence type="ECO:0000256" key="6">
    <source>
        <dbReference type="RuleBase" id="RU003423"/>
    </source>
</evidence>
<evidence type="ECO:0000256" key="2">
    <source>
        <dbReference type="ARBA" id="ARBA00007317"/>
    </source>
</evidence>
<evidence type="ECO:0000256" key="3">
    <source>
        <dbReference type="ARBA" id="ARBA00022679"/>
    </source>
</evidence>
<feature type="domain" description="Peripheral subunit-binding (PSBD)" evidence="9">
    <location>
        <begin position="163"/>
        <end position="198"/>
    </location>
</feature>
<dbReference type="InterPro" id="IPR011053">
    <property type="entry name" value="Single_hybrid_motif"/>
</dbReference>
<evidence type="ECO:0000256" key="7">
    <source>
        <dbReference type="SAM" id="MobiDB-lite"/>
    </source>
</evidence>
<dbReference type="CDD" id="cd06849">
    <property type="entry name" value="lipoyl_domain"/>
    <property type="match status" value="1"/>
</dbReference>
<accession>A0A212JI67</accession>
<comment type="similarity">
    <text evidence="2 6">Belongs to the 2-oxoacid dehydrogenase family.</text>
</comment>
<dbReference type="GO" id="GO:0005737">
    <property type="term" value="C:cytoplasm"/>
    <property type="evidence" value="ECO:0007669"/>
    <property type="project" value="TreeGrafter"/>
</dbReference>
<sequence length="437" mass="44809">MAFTITMPKLGLTMNSGSVAEWKKQIGDPVKKGEILYVVATDKLTVDVESPADGVLLAITIKDGQEVPVGDPIGAIGEPGEKVEGASAPAPAAAAAPAAAPTATAAPAAQAPAARTGHIPSSPKAKKIAREKGIDLATVAPTGPNGWIVAKDVLGAPSFAAPKASPVAAKMAAEAGIALASVDASGSRIMKADVAAATAPAAAAPAGGTRRVPMTQMRRVIGDRMLASTNSIPSVHYFVDVDMTALNAMRGNCNARLGKKEGAVKVSVNDILMKFCAKLLLDCPLLNGSVEADAFIMHDYVNVGFAVALPGGLMVPNIKNVQNKGLEAIARERADLVAKTRGGGLSPDSMTGGTFTISNIGMMGVDKFTPIINPPEVAILGVGMTREVPVVKNGEIVIRPVATLCLAADHRLVDGADAAEFIAKLRDLIEDPDLFLL</sequence>
<dbReference type="Pfam" id="PF00198">
    <property type="entry name" value="2-oxoacid_dh"/>
    <property type="match status" value="1"/>
</dbReference>
<feature type="compositionally biased region" description="Low complexity" evidence="7">
    <location>
        <begin position="103"/>
        <end position="114"/>
    </location>
</feature>
<dbReference type="GO" id="GO:0031405">
    <property type="term" value="F:lipoic acid binding"/>
    <property type="evidence" value="ECO:0007669"/>
    <property type="project" value="TreeGrafter"/>
</dbReference>
<dbReference type="SUPFAM" id="SSF47005">
    <property type="entry name" value="Peripheral subunit-binding domain of 2-oxo acid dehydrogenase complex"/>
    <property type="match status" value="1"/>
</dbReference>
<dbReference type="PANTHER" id="PTHR43178:SF5">
    <property type="entry name" value="LIPOAMIDE ACYLTRANSFERASE COMPONENT OF BRANCHED-CHAIN ALPHA-KETO ACID DEHYDROGENASE COMPLEX, MITOCHONDRIAL"/>
    <property type="match status" value="1"/>
</dbReference>
<dbReference type="AlphaFoldDB" id="A0A212JI67"/>
<keyword evidence="3 6" id="KW-0808">Transferase</keyword>
<dbReference type="EC" id="2.3.1.-" evidence="6"/>
<organism evidence="10">
    <name type="scientific">uncultured delta proteobacterium</name>
    <dbReference type="NCBI Taxonomy" id="34034"/>
    <lineage>
        <taxon>Bacteria</taxon>
        <taxon>Deltaproteobacteria</taxon>
        <taxon>environmental samples</taxon>
    </lineage>
</organism>
<evidence type="ECO:0000259" key="8">
    <source>
        <dbReference type="PROSITE" id="PS50968"/>
    </source>
</evidence>
<feature type="region of interest" description="Disordered" evidence="7">
    <location>
        <begin position="103"/>
        <end position="124"/>
    </location>
</feature>
<dbReference type="InterPro" id="IPR001078">
    <property type="entry name" value="2-oxoacid_DH_actylTfrase"/>
</dbReference>
<protein>
    <recommendedName>
        <fullName evidence="6">Dihydrolipoamide acetyltransferase component of pyruvate dehydrogenase complex</fullName>
        <ecNumber evidence="6">2.3.1.-</ecNumber>
    </recommendedName>
</protein>
<reference evidence="10" key="1">
    <citation type="submission" date="2016-04" db="EMBL/GenBank/DDBJ databases">
        <authorList>
            <person name="Evans L.H."/>
            <person name="Alamgir A."/>
            <person name="Owens N."/>
            <person name="Weber N.D."/>
            <person name="Virtaneva K."/>
            <person name="Barbian K."/>
            <person name="Babar A."/>
            <person name="Rosenke K."/>
        </authorList>
    </citation>
    <scope>NUCLEOTIDE SEQUENCE</scope>
    <source>
        <strain evidence="10">86</strain>
    </source>
</reference>
<feature type="domain" description="Lipoyl-binding" evidence="8">
    <location>
        <begin position="2"/>
        <end position="77"/>
    </location>
</feature>
<proteinExistence type="inferred from homology"/>
<dbReference type="GO" id="GO:0016407">
    <property type="term" value="F:acetyltransferase activity"/>
    <property type="evidence" value="ECO:0007669"/>
    <property type="project" value="TreeGrafter"/>
</dbReference>
<evidence type="ECO:0000256" key="1">
    <source>
        <dbReference type="ARBA" id="ARBA00001938"/>
    </source>
</evidence>
<evidence type="ECO:0000256" key="4">
    <source>
        <dbReference type="ARBA" id="ARBA00022823"/>
    </source>
</evidence>
<dbReference type="Gene3D" id="3.30.559.10">
    <property type="entry name" value="Chloramphenicol acetyltransferase-like domain"/>
    <property type="match status" value="1"/>
</dbReference>
<dbReference type="FunFam" id="3.30.559.10:FF:000007">
    <property type="entry name" value="Dihydrolipoamide acetyltransferase component of pyruvate dehydrogenase complex"/>
    <property type="match status" value="1"/>
</dbReference>
<dbReference type="InterPro" id="IPR036625">
    <property type="entry name" value="E3-bd_dom_sf"/>
</dbReference>
<keyword evidence="5 6" id="KW-0012">Acyltransferase</keyword>
<dbReference type="InterPro" id="IPR050743">
    <property type="entry name" value="2-oxoacid_DH_E2_comp"/>
</dbReference>
<evidence type="ECO:0000259" key="9">
    <source>
        <dbReference type="PROSITE" id="PS51826"/>
    </source>
</evidence>
<dbReference type="PROSITE" id="PS50968">
    <property type="entry name" value="BIOTINYL_LIPOYL"/>
    <property type="match status" value="1"/>
</dbReference>
<dbReference type="InterPro" id="IPR000089">
    <property type="entry name" value="Biotin_lipoyl"/>
</dbReference>
<dbReference type="PANTHER" id="PTHR43178">
    <property type="entry name" value="DIHYDROLIPOAMIDE ACETYLTRANSFERASE COMPONENT OF PYRUVATE DEHYDROGENASE COMPLEX"/>
    <property type="match status" value="1"/>
</dbReference>
<gene>
    <name evidence="10" type="ORF">KL86DPRO_11526</name>
</gene>
<dbReference type="EMBL" id="FLUQ01000001">
    <property type="protein sequence ID" value="SBV99153.1"/>
    <property type="molecule type" value="Genomic_DNA"/>
</dbReference>
<dbReference type="Gene3D" id="4.10.320.10">
    <property type="entry name" value="E3-binding domain"/>
    <property type="match status" value="2"/>
</dbReference>
<dbReference type="Pfam" id="PF02817">
    <property type="entry name" value="E3_binding"/>
    <property type="match status" value="2"/>
</dbReference>